<evidence type="ECO:0000313" key="1">
    <source>
        <dbReference type="EMBL" id="BAV62004.1"/>
    </source>
</evidence>
<dbReference type="Proteomes" id="UP000240366">
    <property type="component" value="Segment"/>
</dbReference>
<evidence type="ECO:0000313" key="3">
    <source>
        <dbReference type="Proteomes" id="UP000240366"/>
    </source>
</evidence>
<dbReference type="EMBL" id="AP017644">
    <property type="protein sequence ID" value="BAV62004.1"/>
    <property type="molecule type" value="Genomic_DNA"/>
</dbReference>
<reference evidence="3 4" key="1">
    <citation type="submission" date="2016-09" db="EMBL/GenBank/DDBJ databases">
        <title>Nearly complete genome sequences of 2 Mimiviridae isolates, Mimivirus shirakomae and Mimivirus kasaii from Japanese pond and river mouth.</title>
        <authorList>
            <person name="Takemura M."/>
            <person name="Mikami T."/>
            <person name="Murono S."/>
        </authorList>
    </citation>
    <scope>NUCLEOTIDE SEQUENCE [LARGE SCALE GENOMIC DNA]</scope>
    <source>
        <strain evidence="1 4">Mimivirus kasaii</strain>
        <strain evidence="2 3">Mimivirus shirakomae</strain>
    </source>
</reference>
<name>A0A1E1EUS0_9VIRU</name>
<dbReference type="EMBL" id="AP017645">
    <property type="protein sequence ID" value="BAV62990.1"/>
    <property type="molecule type" value="Genomic_DNA"/>
</dbReference>
<organism evidence="1 4">
    <name type="scientific">Acanthamoeba castellanii mimivirus</name>
    <dbReference type="NCBI Taxonomy" id="1899318"/>
    <lineage>
        <taxon>Viruses</taxon>
        <taxon>Varidnaviria</taxon>
        <taxon>Bamfordvirae</taxon>
        <taxon>Nucleocytoviricota</taxon>
        <taxon>Megaviricetes</taxon>
        <taxon>Imitervirales</taxon>
        <taxon>Mimiviridae</taxon>
        <taxon>Megamimivirinae</taxon>
        <taxon>Mimivirus</taxon>
    </lineage>
</organism>
<dbReference type="Proteomes" id="UP000241484">
    <property type="component" value="Segment"/>
</dbReference>
<protein>
    <submittedName>
        <fullName evidence="1">Uncharacterized protein</fullName>
    </submittedName>
</protein>
<evidence type="ECO:0000313" key="4">
    <source>
        <dbReference type="Proteomes" id="UP000241484"/>
    </source>
</evidence>
<accession>A0A1E1EUS0</accession>
<evidence type="ECO:0000313" key="2">
    <source>
        <dbReference type="EMBL" id="BAV62990.1"/>
    </source>
</evidence>
<proteinExistence type="predicted"/>
<sequence>MSNSSFLISKLFDGSTIDTTLLTLVQKICDNANLNNVENISRIADTMDYVDNEMISFLTRSTSLEINGIHFEVEAIDLQLLYYKLSYKTISQVLYHKLSHETKFLPNVTALNQFIMDNLKTCEMFRERTWYTVYVSDTYGTLNWFNKNDLLFLIVLTTKFMSQ</sequence>